<dbReference type="RefSeq" id="XP_024503941.1">
    <property type="nucleotide sequence ID" value="XM_024650133.1"/>
</dbReference>
<gene>
    <name evidence="8 10 11" type="ORF">SRAE_1000299300</name>
</gene>
<dbReference type="GO" id="GO:0031462">
    <property type="term" value="C:Cul2-RING ubiquitin ligase complex"/>
    <property type="evidence" value="ECO:0007669"/>
    <property type="project" value="EnsemblMetazoa"/>
</dbReference>
<sequence>MSGTRQHAMKPKCLNFSDEWPKIEKTVVKILTFQPIDKMTWDYNFTEIYHLCICVPNTHEKHLFESVKLCVLKHVETLREHLALCNGDVLISKYVKLWEQYYEASKILHTLFYYLNRLLEKQYGSVQNKNKSLNRVTEKVPCSIGGLVLGIWKQEMVLKICDPLYFAIFEVINKHREGYKCDSIEEVHAAINSFVLLDKYEIPKLSKNVDIMSGDSCENVYTFYSQSFELSYLEKTRAYCNQILANKFAGLPIREYMEKILNEIENERKRARLFLDSSSEKKVHEVCLRLMVNQHKKQFDDATSEILYEEDEKYLKIVFNILEPLKPDGLSILIKEFHKKAIDDGTENIWKNESSNAPQTFVDNVIVIFNKYNNLVKNVFNGAGEFTKSLDNAMHYIVNYKENPKIISRASEKTAKYVDSLLKRAKNVDEKEVDNNLSKAIIIFKYLEDKDSFQKFYSKMLANRLIHNLSTNHEYEELMVSKLKEACGYEFTNKLCRMFSDINISKELCNGYLNSIYYKSFTNVSINFNVLQACAWPYHINGINGTSNNTNDDKPVVSLPPAIVSKYIGDSINNFESYYHTKHNGRKLCWLYHMFTVDIKSQTDFKSYLITMNVTQASIWLTFEGIDQLTVQELCQKTSLPHDIVTKNLRIFVEHSLLLCNDPAFSLSSNVIYNSKYQGKRMKFRLPQPQNQKVVEREVEQVTQELLHDRKYYIECVIVRIMKSRKVIKHNDLVSEIISQTRSRFVPDMAFIKRNIESLIDKMYLKRADTKDEYHYLA</sequence>
<dbReference type="FunFam" id="1.10.10.10:FF:000014">
    <property type="entry name" value="Cullin 1"/>
    <property type="match status" value="1"/>
</dbReference>
<organism evidence="8">
    <name type="scientific">Strongyloides ratti</name>
    <name type="common">Parasitic roundworm</name>
    <dbReference type="NCBI Taxonomy" id="34506"/>
    <lineage>
        <taxon>Eukaryota</taxon>
        <taxon>Metazoa</taxon>
        <taxon>Ecdysozoa</taxon>
        <taxon>Nematoda</taxon>
        <taxon>Chromadorea</taxon>
        <taxon>Rhabditida</taxon>
        <taxon>Tylenchina</taxon>
        <taxon>Panagrolaimomorpha</taxon>
        <taxon>Strongyloidoidea</taxon>
        <taxon>Strongyloididae</taxon>
        <taxon>Strongyloides</taxon>
    </lineage>
</organism>
<dbReference type="GO" id="GO:0008595">
    <property type="term" value="P:anterior/posterior axis specification, embryo"/>
    <property type="evidence" value="ECO:0007669"/>
    <property type="project" value="EnsemblMetazoa"/>
</dbReference>
<dbReference type="OrthoDB" id="27073at2759"/>
<dbReference type="Gene3D" id="1.10.10.10">
    <property type="entry name" value="Winged helix-like DNA-binding domain superfamily/Winged helix DNA-binding domain"/>
    <property type="match status" value="2"/>
</dbReference>
<evidence type="ECO:0000313" key="10">
    <source>
        <dbReference type="WBParaSite" id="SRAE_1000299300.1"/>
    </source>
</evidence>
<comment type="similarity">
    <text evidence="1 5 6">Belongs to the cullin family.</text>
</comment>
<keyword evidence="9" id="KW-1185">Reference proteome</keyword>
<evidence type="ECO:0000256" key="3">
    <source>
        <dbReference type="ARBA" id="ARBA00022786"/>
    </source>
</evidence>
<dbReference type="STRING" id="34506.A0A090LB73"/>
<dbReference type="GO" id="GO:1902104">
    <property type="term" value="P:positive regulation of metaphase/anaphase transition of meiotic cell cycle"/>
    <property type="evidence" value="ECO:0007669"/>
    <property type="project" value="EnsemblMetazoa"/>
</dbReference>
<evidence type="ECO:0000259" key="7">
    <source>
        <dbReference type="PROSITE" id="PS50069"/>
    </source>
</evidence>
<dbReference type="Gene3D" id="1.20.1310.10">
    <property type="entry name" value="Cullin Repeats"/>
    <property type="match status" value="4"/>
</dbReference>
<dbReference type="GO" id="GO:0005634">
    <property type="term" value="C:nucleus"/>
    <property type="evidence" value="ECO:0007669"/>
    <property type="project" value="EnsemblMetazoa"/>
</dbReference>
<evidence type="ECO:0000313" key="9">
    <source>
        <dbReference type="Proteomes" id="UP000035682"/>
    </source>
</evidence>
<dbReference type="PROSITE" id="PS50069">
    <property type="entry name" value="CULLIN_2"/>
    <property type="match status" value="1"/>
</dbReference>
<evidence type="ECO:0000313" key="11">
    <source>
        <dbReference type="WormBase" id="SRAE_1000299300"/>
    </source>
</evidence>
<dbReference type="SMART" id="SM00884">
    <property type="entry name" value="Cullin_Nedd8"/>
    <property type="match status" value="1"/>
</dbReference>
<feature type="domain" description="Cullin family profile" evidence="7">
    <location>
        <begin position="409"/>
        <end position="653"/>
    </location>
</feature>
<dbReference type="GO" id="GO:0005737">
    <property type="term" value="C:cytoplasm"/>
    <property type="evidence" value="ECO:0007669"/>
    <property type="project" value="EnsemblMetazoa"/>
</dbReference>
<dbReference type="InterPro" id="IPR036388">
    <property type="entry name" value="WH-like_DNA-bd_sf"/>
</dbReference>
<dbReference type="OMA" id="XVISQSR"/>
<dbReference type="InterPro" id="IPR036390">
    <property type="entry name" value="WH_DNA-bd_sf"/>
</dbReference>
<dbReference type="SUPFAM" id="SSF75632">
    <property type="entry name" value="Cullin homology domain"/>
    <property type="match status" value="1"/>
</dbReference>
<dbReference type="GO" id="GO:0051759">
    <property type="term" value="P:sister chromosome movement towards spindle pole involved in meiotic sister chromatid segregation"/>
    <property type="evidence" value="ECO:0007669"/>
    <property type="project" value="EnsemblMetazoa"/>
</dbReference>
<protein>
    <submittedName>
        <fullName evidence="8 10">Cullin 1a</fullName>
    </submittedName>
</protein>
<evidence type="ECO:0000256" key="2">
    <source>
        <dbReference type="ARBA" id="ARBA00022499"/>
    </source>
</evidence>
<dbReference type="GO" id="GO:0031625">
    <property type="term" value="F:ubiquitin protein ligase binding"/>
    <property type="evidence" value="ECO:0007669"/>
    <property type="project" value="InterPro"/>
</dbReference>
<dbReference type="GO" id="GO:0042078">
    <property type="term" value="P:germ-line stem cell division"/>
    <property type="evidence" value="ECO:0007669"/>
    <property type="project" value="EnsemblMetazoa"/>
</dbReference>
<keyword evidence="4" id="KW-0832">Ubl conjugation</keyword>
<dbReference type="InterPro" id="IPR016157">
    <property type="entry name" value="Cullin_CS"/>
</dbReference>
<dbReference type="GO" id="GO:0031145">
    <property type="term" value="P:anaphase-promoting complex-dependent catabolic process"/>
    <property type="evidence" value="ECO:0007669"/>
    <property type="project" value="EnsemblMetazoa"/>
</dbReference>
<dbReference type="InterPro" id="IPR001373">
    <property type="entry name" value="Cullin_N"/>
</dbReference>
<dbReference type="GeneID" id="36377105"/>
<accession>A0A090LB73</accession>
<dbReference type="InterPro" id="IPR016158">
    <property type="entry name" value="Cullin_homology"/>
</dbReference>
<dbReference type="Pfam" id="PF10557">
    <property type="entry name" value="Cullin_Nedd8"/>
    <property type="match status" value="1"/>
</dbReference>
<reference evidence="10" key="2">
    <citation type="submission" date="2020-12" db="UniProtKB">
        <authorList>
            <consortium name="WormBaseParasite"/>
        </authorList>
    </citation>
    <scope>IDENTIFICATION</scope>
</reference>
<name>A0A090LB73_STRRB</name>
<dbReference type="InterPro" id="IPR036317">
    <property type="entry name" value="Cullin_homology_sf"/>
</dbReference>
<evidence type="ECO:0000256" key="1">
    <source>
        <dbReference type="ARBA" id="ARBA00006019"/>
    </source>
</evidence>
<keyword evidence="3" id="KW-0833">Ubl conjugation pathway</keyword>
<proteinExistence type="inferred from homology"/>
<dbReference type="InterPro" id="IPR016159">
    <property type="entry name" value="Cullin_repeat-like_dom_sf"/>
</dbReference>
<dbReference type="GO" id="GO:0051232">
    <property type="term" value="P:meiotic spindle elongation"/>
    <property type="evidence" value="ECO:0007669"/>
    <property type="project" value="EnsemblMetazoa"/>
</dbReference>
<dbReference type="GO" id="GO:0008104">
    <property type="term" value="P:intracellular protein localization"/>
    <property type="evidence" value="ECO:0007669"/>
    <property type="project" value="EnsemblMetazoa"/>
</dbReference>
<evidence type="ECO:0000256" key="6">
    <source>
        <dbReference type="RuleBase" id="RU003829"/>
    </source>
</evidence>
<dbReference type="Pfam" id="PF00888">
    <property type="entry name" value="Cullin"/>
    <property type="match status" value="1"/>
</dbReference>
<dbReference type="AlphaFoldDB" id="A0A090LB73"/>
<dbReference type="EMBL" id="LN609528">
    <property type="protein sequence ID" value="CEF64740.1"/>
    <property type="molecule type" value="Genomic_DNA"/>
</dbReference>
<dbReference type="eggNOG" id="KOG2284">
    <property type="taxonomic scope" value="Eukaryota"/>
</dbReference>
<dbReference type="Gene3D" id="4.10.1030.10">
    <property type="entry name" value="Ring Box Chain A, domain 5"/>
    <property type="match status" value="1"/>
</dbReference>
<dbReference type="GO" id="GO:0019100">
    <property type="term" value="P:male germ-line sex determination"/>
    <property type="evidence" value="ECO:0007669"/>
    <property type="project" value="EnsemblMetazoa"/>
</dbReference>
<dbReference type="PROSITE" id="PS01256">
    <property type="entry name" value="CULLIN_1"/>
    <property type="match status" value="1"/>
</dbReference>
<evidence type="ECO:0000256" key="5">
    <source>
        <dbReference type="PROSITE-ProRule" id="PRU00330"/>
    </source>
</evidence>
<dbReference type="PANTHER" id="PTHR11932">
    <property type="entry name" value="CULLIN"/>
    <property type="match status" value="1"/>
</dbReference>
<dbReference type="SUPFAM" id="SSF74788">
    <property type="entry name" value="Cullin repeat-like"/>
    <property type="match status" value="1"/>
</dbReference>
<dbReference type="SMART" id="SM00182">
    <property type="entry name" value="CULLIN"/>
    <property type="match status" value="1"/>
</dbReference>
<dbReference type="Pfam" id="PF26557">
    <property type="entry name" value="Cullin_AB"/>
    <property type="match status" value="1"/>
</dbReference>
<keyword evidence="2" id="KW-1017">Isopeptide bond</keyword>
<dbReference type="FunFam" id="1.20.1310.10:FF:000002">
    <property type="entry name" value="cullin-3 isoform X1"/>
    <property type="match status" value="1"/>
</dbReference>
<dbReference type="Proteomes" id="UP000035682">
    <property type="component" value="Unplaced"/>
</dbReference>
<dbReference type="InterPro" id="IPR045093">
    <property type="entry name" value="Cullin"/>
</dbReference>
<dbReference type="GO" id="GO:0019102">
    <property type="term" value="P:male somatic sex determination"/>
    <property type="evidence" value="ECO:0007669"/>
    <property type="project" value="EnsemblMetazoa"/>
</dbReference>
<dbReference type="CTD" id="36377105"/>
<evidence type="ECO:0000313" key="8">
    <source>
        <dbReference type="EMBL" id="CEF64740.1"/>
    </source>
</evidence>
<dbReference type="InterPro" id="IPR019559">
    <property type="entry name" value="Cullin_neddylation_domain"/>
</dbReference>
<dbReference type="WBParaSite" id="SRAE_1000299300.1">
    <property type="protein sequence ID" value="SRAE_1000299300.1"/>
    <property type="gene ID" value="WBGene00259610"/>
</dbReference>
<dbReference type="WormBase" id="SRAE_1000299300">
    <property type="protein sequence ID" value="SRP02840"/>
    <property type="gene ID" value="WBGene00259610"/>
</dbReference>
<evidence type="ECO:0000256" key="4">
    <source>
        <dbReference type="ARBA" id="ARBA00022843"/>
    </source>
</evidence>
<dbReference type="SUPFAM" id="SSF46785">
    <property type="entry name" value="Winged helix' DNA-binding domain"/>
    <property type="match status" value="1"/>
</dbReference>
<reference evidence="8 9" key="1">
    <citation type="submission" date="2014-09" db="EMBL/GenBank/DDBJ databases">
        <authorList>
            <person name="Martin A.A."/>
        </authorList>
    </citation>
    <scope>NUCLEOTIDE SEQUENCE</scope>
    <source>
        <strain evidence="9">ED321</strain>
        <strain evidence="8">ED321 Heterogonic</strain>
    </source>
</reference>
<dbReference type="InterPro" id="IPR059120">
    <property type="entry name" value="Cullin-like_AB"/>
</dbReference>